<dbReference type="EMBL" id="JAPWGM010000003">
    <property type="protein sequence ID" value="MCZ4244357.1"/>
    <property type="molecule type" value="Genomic_DNA"/>
</dbReference>
<protein>
    <submittedName>
        <fullName evidence="9">ABC transporter permease</fullName>
    </submittedName>
</protein>
<evidence type="ECO:0000256" key="5">
    <source>
        <dbReference type="ARBA" id="ARBA00023136"/>
    </source>
</evidence>
<keyword evidence="3 6" id="KW-0812">Transmembrane</keyword>
<feature type="domain" description="ABC3 transporter permease C-terminal" evidence="7">
    <location>
        <begin position="672"/>
        <end position="784"/>
    </location>
</feature>
<dbReference type="PANTHER" id="PTHR30572:SF18">
    <property type="entry name" value="ABC-TYPE MACROLIDE FAMILY EXPORT SYSTEM PERMEASE COMPONENT 2"/>
    <property type="match status" value="1"/>
</dbReference>
<feature type="domain" description="MacB-like periplasmic core" evidence="8">
    <location>
        <begin position="20"/>
        <end position="238"/>
    </location>
</feature>
<feature type="transmembrane region" description="Helical" evidence="6">
    <location>
        <begin position="21"/>
        <end position="43"/>
    </location>
</feature>
<feature type="transmembrane region" description="Helical" evidence="6">
    <location>
        <begin position="751"/>
        <end position="772"/>
    </location>
</feature>
<feature type="transmembrane region" description="Helical" evidence="6">
    <location>
        <begin position="330"/>
        <end position="353"/>
    </location>
</feature>
<evidence type="ECO:0000256" key="6">
    <source>
        <dbReference type="SAM" id="Phobius"/>
    </source>
</evidence>
<dbReference type="InterPro" id="IPR025857">
    <property type="entry name" value="MacB_PCD"/>
</dbReference>
<evidence type="ECO:0000256" key="2">
    <source>
        <dbReference type="ARBA" id="ARBA00022475"/>
    </source>
</evidence>
<feature type="transmembrane region" description="Helical" evidence="6">
    <location>
        <begin position="671"/>
        <end position="692"/>
    </location>
</feature>
<dbReference type="InterPro" id="IPR050250">
    <property type="entry name" value="Macrolide_Exporter_MacB"/>
</dbReference>
<dbReference type="Pfam" id="PF02687">
    <property type="entry name" value="FtsX"/>
    <property type="match status" value="2"/>
</dbReference>
<feature type="transmembrane region" description="Helical" evidence="6">
    <location>
        <begin position="417"/>
        <end position="441"/>
    </location>
</feature>
<dbReference type="Pfam" id="PF12704">
    <property type="entry name" value="MacB_PCD"/>
    <property type="match status" value="1"/>
</dbReference>
<name>A0ABT4L8W8_9SPHI</name>
<dbReference type="Proteomes" id="UP001144347">
    <property type="component" value="Unassembled WGS sequence"/>
</dbReference>
<dbReference type="InterPro" id="IPR003838">
    <property type="entry name" value="ABC3_permease_C"/>
</dbReference>
<evidence type="ECO:0000256" key="1">
    <source>
        <dbReference type="ARBA" id="ARBA00004651"/>
    </source>
</evidence>
<keyword evidence="2" id="KW-1003">Cell membrane</keyword>
<accession>A0ABT4L8W8</accession>
<proteinExistence type="predicted"/>
<feature type="transmembrane region" description="Helical" evidence="6">
    <location>
        <begin position="282"/>
        <end position="301"/>
    </location>
</feature>
<dbReference type="PANTHER" id="PTHR30572">
    <property type="entry name" value="MEMBRANE COMPONENT OF TRANSPORTER-RELATED"/>
    <property type="match status" value="1"/>
</dbReference>
<dbReference type="RefSeq" id="WP_269427426.1">
    <property type="nucleotide sequence ID" value="NZ_JAPWGM010000003.1"/>
</dbReference>
<evidence type="ECO:0000256" key="3">
    <source>
        <dbReference type="ARBA" id="ARBA00022692"/>
    </source>
</evidence>
<feature type="transmembrane region" description="Helical" evidence="6">
    <location>
        <begin position="373"/>
        <end position="396"/>
    </location>
</feature>
<evidence type="ECO:0000313" key="9">
    <source>
        <dbReference type="EMBL" id="MCZ4244357.1"/>
    </source>
</evidence>
<evidence type="ECO:0000259" key="8">
    <source>
        <dbReference type="Pfam" id="PF12704"/>
    </source>
</evidence>
<feature type="domain" description="ABC3 transporter permease C-terminal" evidence="7">
    <location>
        <begin position="285"/>
        <end position="401"/>
    </location>
</feature>
<reference evidence="9" key="1">
    <citation type="submission" date="2022-12" db="EMBL/GenBank/DDBJ databases">
        <title>Genome sequence of HCMS5-2.</title>
        <authorList>
            <person name="Woo H."/>
        </authorList>
    </citation>
    <scope>NUCLEOTIDE SEQUENCE</scope>
    <source>
        <strain evidence="9">HCMS5-2</strain>
    </source>
</reference>
<evidence type="ECO:0000313" key="10">
    <source>
        <dbReference type="Proteomes" id="UP001144347"/>
    </source>
</evidence>
<keyword evidence="4 6" id="KW-1133">Transmembrane helix</keyword>
<comment type="subcellular location">
    <subcellularLocation>
        <location evidence="1">Cell membrane</location>
        <topology evidence="1">Multi-pass membrane protein</topology>
    </subcellularLocation>
</comment>
<gene>
    <name evidence="9" type="ORF">O0955_10115</name>
</gene>
<feature type="transmembrane region" description="Helical" evidence="6">
    <location>
        <begin position="720"/>
        <end position="739"/>
    </location>
</feature>
<keyword evidence="5 6" id="KW-0472">Membrane</keyword>
<keyword evidence="10" id="KW-1185">Reference proteome</keyword>
<dbReference type="PROSITE" id="PS51257">
    <property type="entry name" value="PROKAR_LIPOPROTEIN"/>
    <property type="match status" value="1"/>
</dbReference>
<evidence type="ECO:0000259" key="7">
    <source>
        <dbReference type="Pfam" id="PF02687"/>
    </source>
</evidence>
<organism evidence="9 10">
    <name type="scientific">Pedobacter punctiformis</name>
    <dbReference type="NCBI Taxonomy" id="3004097"/>
    <lineage>
        <taxon>Bacteria</taxon>
        <taxon>Pseudomonadati</taxon>
        <taxon>Bacteroidota</taxon>
        <taxon>Sphingobacteriia</taxon>
        <taxon>Sphingobacteriales</taxon>
        <taxon>Sphingobacteriaceae</taxon>
        <taxon>Pedobacter</taxon>
    </lineage>
</organism>
<comment type="caution">
    <text evidence="9">The sequence shown here is derived from an EMBL/GenBank/DDBJ whole genome shotgun (WGS) entry which is preliminary data.</text>
</comment>
<sequence>MFKLNLKIALRNLWRNKGFSLINIGGLAIGLASCMILLLYVAYEWSYDKQFTDHDKTYVVYQNAVANGKTFSWAWTPNAMAPEVKEKIPGVKYASHSTYPNAKLITSGDKKLISTVIFADQSFVKILDYKFIKGNPDQVLKGINTIILTKSFAKKIFGNEDPINKTVTLDNQDVLKVEAVIDDVPANTSINFECLMPWALFEKKESWAKEKNWGSNICLTIVQLQDNKFFAEANADMKGIYKRNQKDKFTADALLHPLDKWHLYSDFENGKSVGGKIDQLKIFLMLAFCILLIACVNFMNLSTARSERRAKEVGIRKAIGSSRKSLISQFLLESVFITFISTILAFALVEISLSYFNNLLNIKLQIDYGNIKFWIALLALMLFAGFMAGSYPALYLSSFEPIKVLKGLKIRTDSSVSIRKILVVIQFVFAACLIVCTSVIYQQLKYAKNKPIGYDKSNLIQISVEGRMREESKLELLKTQLLKSGAASHVTTFSKDITENGNNTTGISWEGKNPNEIILFNNRGIGDNFIETIGTELVSGRVFSDKFPADTNSVMLNEAAVKMMRLKNPIGAIITWGGNTRLTNVGVVKDFVVESAYQKVAPMIFYSSRRDGAAVIIVRLNPNQNISSSLEKIDELVRETEPNYPVRRKFVDESFEAKFQNEKLLGTLSNWFGGFAIFISCLGLLGLALFMAEQRKKEISIRKVLGASTANILGLLNKDFIKLVAIANLIAFPLAYIIINKWLSAFEYRVPISVLPFVLALSISLIIAILTVSIQSVKVAKANPVDALKYE</sequence>
<evidence type="ECO:0000256" key="4">
    <source>
        <dbReference type="ARBA" id="ARBA00022989"/>
    </source>
</evidence>